<dbReference type="InterPro" id="IPR001034">
    <property type="entry name" value="DeoR_HTH"/>
</dbReference>
<dbReference type="EMBL" id="JACCCO010000002">
    <property type="protein sequence ID" value="NYF43071.1"/>
    <property type="molecule type" value="Genomic_DNA"/>
</dbReference>
<keyword evidence="2 6" id="KW-0238">DNA-binding</keyword>
<dbReference type="GO" id="GO:0003677">
    <property type="term" value="F:DNA binding"/>
    <property type="evidence" value="ECO:0007669"/>
    <property type="project" value="UniProtKB-KW"/>
</dbReference>
<dbReference type="PROSITE" id="PS51000">
    <property type="entry name" value="HTH_DEOR_2"/>
    <property type="match status" value="1"/>
</dbReference>
<dbReference type="PROSITE" id="PS52050">
    <property type="entry name" value="WYL"/>
    <property type="match status" value="1"/>
</dbReference>
<dbReference type="Pfam" id="PF13280">
    <property type="entry name" value="WYL"/>
    <property type="match status" value="1"/>
</dbReference>
<feature type="domain" description="HTH deoR-type" evidence="5">
    <location>
        <begin position="9"/>
        <end position="64"/>
    </location>
</feature>
<gene>
    <name evidence="6" type="ORF">HDA43_005272</name>
</gene>
<accession>A0A852V9D6</accession>
<comment type="caution">
    <text evidence="6">The sequence shown here is derived from an EMBL/GenBank/DDBJ whole genome shotgun (WGS) entry which is preliminary data.</text>
</comment>
<dbReference type="PROSITE" id="PS00894">
    <property type="entry name" value="HTH_DEOR_1"/>
    <property type="match status" value="1"/>
</dbReference>
<dbReference type="InterPro" id="IPR036390">
    <property type="entry name" value="WH_DNA-bd_sf"/>
</dbReference>
<keyword evidence="1" id="KW-0805">Transcription regulation</keyword>
<evidence type="ECO:0000256" key="2">
    <source>
        <dbReference type="ARBA" id="ARBA00023125"/>
    </source>
</evidence>
<name>A0A852V9D6_9ACTN</name>
<dbReference type="Pfam" id="PF08279">
    <property type="entry name" value="HTH_11"/>
    <property type="match status" value="1"/>
</dbReference>
<dbReference type="Proteomes" id="UP000576393">
    <property type="component" value="Unassembled WGS sequence"/>
</dbReference>
<dbReference type="InterPro" id="IPR026881">
    <property type="entry name" value="WYL_dom"/>
</dbReference>
<evidence type="ECO:0000259" key="5">
    <source>
        <dbReference type="PROSITE" id="PS51000"/>
    </source>
</evidence>
<feature type="region of interest" description="Disordered" evidence="4">
    <location>
        <begin position="320"/>
        <end position="403"/>
    </location>
</feature>
<evidence type="ECO:0000256" key="1">
    <source>
        <dbReference type="ARBA" id="ARBA00023015"/>
    </source>
</evidence>
<dbReference type="Gene3D" id="1.10.10.10">
    <property type="entry name" value="Winged helix-like DNA-binding domain superfamily/Winged helix DNA-binding domain"/>
    <property type="match status" value="1"/>
</dbReference>
<dbReference type="InterPro" id="IPR051534">
    <property type="entry name" value="CBASS_pafABC_assoc_protein"/>
</dbReference>
<dbReference type="SUPFAM" id="SSF46785">
    <property type="entry name" value="Winged helix' DNA-binding domain"/>
    <property type="match status" value="1"/>
</dbReference>
<reference evidence="6 7" key="1">
    <citation type="submission" date="2020-07" db="EMBL/GenBank/DDBJ databases">
        <title>Sequencing the genomes of 1000 actinobacteria strains.</title>
        <authorList>
            <person name="Klenk H.-P."/>
        </authorList>
    </citation>
    <scope>NUCLEOTIDE SEQUENCE [LARGE SCALE GENOMIC DNA]</scope>
    <source>
        <strain evidence="6 7">DSM 45763</strain>
    </source>
</reference>
<proteinExistence type="predicted"/>
<dbReference type="GO" id="GO:0003700">
    <property type="term" value="F:DNA-binding transcription factor activity"/>
    <property type="evidence" value="ECO:0007669"/>
    <property type="project" value="InterPro"/>
</dbReference>
<dbReference type="InterPro" id="IPR036388">
    <property type="entry name" value="WH-like_DNA-bd_sf"/>
</dbReference>
<evidence type="ECO:0000256" key="3">
    <source>
        <dbReference type="ARBA" id="ARBA00023163"/>
    </source>
</evidence>
<keyword evidence="7" id="KW-1185">Reference proteome</keyword>
<dbReference type="PANTHER" id="PTHR34580">
    <property type="match status" value="1"/>
</dbReference>
<dbReference type="Pfam" id="PF25583">
    <property type="entry name" value="WCX"/>
    <property type="match status" value="1"/>
</dbReference>
<dbReference type="PANTHER" id="PTHR34580:SF3">
    <property type="entry name" value="PROTEIN PAFB"/>
    <property type="match status" value="1"/>
</dbReference>
<sequence length="403" mass="42913">MSHTPALDTSARLLKLLSLLWSRRDWPGAELAARLGVTRRTVRRDVERLRLLGYPVSATSGVAGGYRLEAGATLPPLLLDDEEAVAVAIGLRLAAGGAVTGLEETSVRALAKLEQLLPARLRRRLTALHAATVHLPGRAAAVDSAALSTLAGACRDRERLRFAYRDASGVPSDRTVEPYRLVHAGQRWYLVALDLVRDDWRTFRVDRIGALRPTGARFTPREPPDAAAFVAASVSTGPYAFTARVRLAAPADAVAGHVPPTVGVLEDLTDGTCLLTTGSDSLDALVAHLILIGVEFEVLDPPELADRVRATAGRLTRAAPVRPTDGFRGRVPGSVAGPQAETAVDRNDLSGHEPVGRDEQDGLGYVLGPADAPHRQGRGVLGEHRRPPLLRQAGPPRGVDHAG</sequence>
<dbReference type="InterPro" id="IPR057727">
    <property type="entry name" value="WCX_dom"/>
</dbReference>
<evidence type="ECO:0000313" key="6">
    <source>
        <dbReference type="EMBL" id="NYF43071.1"/>
    </source>
</evidence>
<protein>
    <submittedName>
        <fullName evidence="6">Putative DNA-binding transcriptional regulator YafY</fullName>
    </submittedName>
</protein>
<organism evidence="6 7">
    <name type="scientific">Streptosporangium sandarakinum</name>
    <dbReference type="NCBI Taxonomy" id="1260955"/>
    <lineage>
        <taxon>Bacteria</taxon>
        <taxon>Bacillati</taxon>
        <taxon>Actinomycetota</taxon>
        <taxon>Actinomycetes</taxon>
        <taxon>Streptosporangiales</taxon>
        <taxon>Streptosporangiaceae</taxon>
        <taxon>Streptosporangium</taxon>
    </lineage>
</organism>
<evidence type="ECO:0000313" key="7">
    <source>
        <dbReference type="Proteomes" id="UP000576393"/>
    </source>
</evidence>
<keyword evidence="3" id="KW-0804">Transcription</keyword>
<feature type="compositionally biased region" description="Basic and acidic residues" evidence="4">
    <location>
        <begin position="343"/>
        <end position="360"/>
    </location>
</feature>
<dbReference type="AlphaFoldDB" id="A0A852V9D6"/>
<dbReference type="InterPro" id="IPR013196">
    <property type="entry name" value="HTH_11"/>
</dbReference>
<evidence type="ECO:0000256" key="4">
    <source>
        <dbReference type="SAM" id="MobiDB-lite"/>
    </source>
</evidence>
<dbReference type="InterPro" id="IPR018356">
    <property type="entry name" value="Tscrpt_reg_HTH_DeoR_CS"/>
</dbReference>